<feature type="region of interest" description="Disordered" evidence="1">
    <location>
        <begin position="1"/>
        <end position="47"/>
    </location>
</feature>
<dbReference type="Proteomes" id="UP001642540">
    <property type="component" value="Unassembled WGS sequence"/>
</dbReference>
<evidence type="ECO:0000313" key="2">
    <source>
        <dbReference type="EMBL" id="CAL8077326.1"/>
    </source>
</evidence>
<feature type="compositionally biased region" description="Low complexity" evidence="1">
    <location>
        <begin position="32"/>
        <end position="41"/>
    </location>
</feature>
<accession>A0ABP1PVR1</accession>
<evidence type="ECO:0000256" key="1">
    <source>
        <dbReference type="SAM" id="MobiDB-lite"/>
    </source>
</evidence>
<gene>
    <name evidence="2" type="ORF">ODALV1_LOCUS3780</name>
</gene>
<proteinExistence type="predicted"/>
<name>A0ABP1PVR1_9HEXA</name>
<evidence type="ECO:0000313" key="3">
    <source>
        <dbReference type="Proteomes" id="UP001642540"/>
    </source>
</evidence>
<protein>
    <submittedName>
        <fullName evidence="2">Uncharacterized protein</fullName>
    </submittedName>
</protein>
<keyword evidence="3" id="KW-1185">Reference proteome</keyword>
<sequence length="228" mass="25273">MSFFGAGTSKVKHSPLKNPQQVQTPKRKKGSDSSSDSTPTSLQKQAPKAIRLEFDSEDLKYQALAKNMVLTAEDLASIRKTVDELFDEIVATILESNKHVTKQIQHLDAANRAKNVVISGVAESAADNMQSHIESVKALCTKIGIGEVLIDDVFRLGRKSNDSTKPRPILVKFEREAGKILRDTYRGLKKIDPDLGMSIRGGVMAIWKDKKIIKKFNVVNKSTQQMPI</sequence>
<comment type="caution">
    <text evidence="2">The sequence shown here is derived from an EMBL/GenBank/DDBJ whole genome shotgun (WGS) entry which is preliminary data.</text>
</comment>
<dbReference type="EMBL" id="CAXLJM020000012">
    <property type="protein sequence ID" value="CAL8077326.1"/>
    <property type="molecule type" value="Genomic_DNA"/>
</dbReference>
<reference evidence="2 3" key="1">
    <citation type="submission" date="2024-08" db="EMBL/GenBank/DDBJ databases">
        <authorList>
            <person name="Cucini C."/>
            <person name="Frati F."/>
        </authorList>
    </citation>
    <scope>NUCLEOTIDE SEQUENCE [LARGE SCALE GENOMIC DNA]</scope>
</reference>
<organism evidence="2 3">
    <name type="scientific">Orchesella dallaii</name>
    <dbReference type="NCBI Taxonomy" id="48710"/>
    <lineage>
        <taxon>Eukaryota</taxon>
        <taxon>Metazoa</taxon>
        <taxon>Ecdysozoa</taxon>
        <taxon>Arthropoda</taxon>
        <taxon>Hexapoda</taxon>
        <taxon>Collembola</taxon>
        <taxon>Entomobryomorpha</taxon>
        <taxon>Entomobryoidea</taxon>
        <taxon>Orchesellidae</taxon>
        <taxon>Orchesellinae</taxon>
        <taxon>Orchesella</taxon>
    </lineage>
</organism>